<sequence>MFRRLSLADASPQQPIAPKAPAATAPLTGSTNPVVVEADDGATFPRGHWGFDRDAYKHAILCQLLQAGIYFFTAIIIAAVGAMILLSVAFGA</sequence>
<evidence type="ECO:0000256" key="2">
    <source>
        <dbReference type="SAM" id="Phobius"/>
    </source>
</evidence>
<gene>
    <name evidence="3" type="ORF">KFK14_12795</name>
</gene>
<feature type="region of interest" description="Disordered" evidence="1">
    <location>
        <begin position="1"/>
        <end position="31"/>
    </location>
</feature>
<accession>A0A975K433</accession>
<evidence type="ECO:0000313" key="4">
    <source>
        <dbReference type="Proteomes" id="UP000681425"/>
    </source>
</evidence>
<evidence type="ECO:0000313" key="3">
    <source>
        <dbReference type="EMBL" id="QUT04024.1"/>
    </source>
</evidence>
<evidence type="ECO:0000256" key="1">
    <source>
        <dbReference type="SAM" id="MobiDB-lite"/>
    </source>
</evidence>
<feature type="transmembrane region" description="Helical" evidence="2">
    <location>
        <begin position="67"/>
        <end position="90"/>
    </location>
</feature>
<proteinExistence type="predicted"/>
<dbReference type="EMBL" id="CP073910">
    <property type="protein sequence ID" value="QUT04024.1"/>
    <property type="molecule type" value="Genomic_DNA"/>
</dbReference>
<dbReference type="RefSeq" id="WP_212607919.1">
    <property type="nucleotide sequence ID" value="NZ_CP073910.1"/>
</dbReference>
<organism evidence="3 4">
    <name type="scientific">Sphingobium phenoxybenzoativorans</name>
    <dbReference type="NCBI Taxonomy" id="1592790"/>
    <lineage>
        <taxon>Bacteria</taxon>
        <taxon>Pseudomonadati</taxon>
        <taxon>Pseudomonadota</taxon>
        <taxon>Alphaproteobacteria</taxon>
        <taxon>Sphingomonadales</taxon>
        <taxon>Sphingomonadaceae</taxon>
        <taxon>Sphingobium</taxon>
    </lineage>
</organism>
<keyword evidence="2" id="KW-1133">Transmembrane helix</keyword>
<protein>
    <submittedName>
        <fullName evidence="3">Uncharacterized protein</fullName>
    </submittedName>
</protein>
<reference evidence="3" key="1">
    <citation type="submission" date="2021-04" db="EMBL/GenBank/DDBJ databases">
        <title>Isolation of p-tert-butylphenol degrading bacteria Sphingobium phenoxybenzoativorans Tas13 from active sludge.</title>
        <authorList>
            <person name="Li Y."/>
        </authorList>
    </citation>
    <scope>NUCLEOTIDE SEQUENCE</scope>
    <source>
        <strain evidence="3">Tas13</strain>
    </source>
</reference>
<dbReference type="KEGG" id="spph:KFK14_12795"/>
<keyword evidence="2" id="KW-0812">Transmembrane</keyword>
<dbReference type="Proteomes" id="UP000681425">
    <property type="component" value="Chromosome"/>
</dbReference>
<name>A0A975K433_9SPHN</name>
<feature type="compositionally biased region" description="Low complexity" evidence="1">
    <location>
        <begin position="10"/>
        <end position="26"/>
    </location>
</feature>
<dbReference type="AlphaFoldDB" id="A0A975K433"/>
<keyword evidence="2" id="KW-0472">Membrane</keyword>
<keyword evidence="4" id="KW-1185">Reference proteome</keyword>